<evidence type="ECO:0000313" key="1">
    <source>
        <dbReference type="EMBL" id="KAI0083336.1"/>
    </source>
</evidence>
<comment type="caution">
    <text evidence="1">The sequence shown here is derived from an EMBL/GenBank/DDBJ whole genome shotgun (WGS) entry which is preliminary data.</text>
</comment>
<keyword evidence="2" id="KW-1185">Reference proteome</keyword>
<accession>A0ACB8TMX3</accession>
<dbReference type="Proteomes" id="UP001055072">
    <property type="component" value="Unassembled WGS sequence"/>
</dbReference>
<evidence type="ECO:0000313" key="2">
    <source>
        <dbReference type="Proteomes" id="UP001055072"/>
    </source>
</evidence>
<protein>
    <submittedName>
        <fullName evidence="1">Uncharacterized protein</fullName>
    </submittedName>
</protein>
<gene>
    <name evidence="1" type="ORF">BDY19DRAFT_979197</name>
</gene>
<proteinExistence type="predicted"/>
<organism evidence="1 2">
    <name type="scientific">Irpex rosettiformis</name>
    <dbReference type="NCBI Taxonomy" id="378272"/>
    <lineage>
        <taxon>Eukaryota</taxon>
        <taxon>Fungi</taxon>
        <taxon>Dikarya</taxon>
        <taxon>Basidiomycota</taxon>
        <taxon>Agaricomycotina</taxon>
        <taxon>Agaricomycetes</taxon>
        <taxon>Polyporales</taxon>
        <taxon>Irpicaceae</taxon>
        <taxon>Irpex</taxon>
    </lineage>
</organism>
<dbReference type="EMBL" id="MU274972">
    <property type="protein sequence ID" value="KAI0083336.1"/>
    <property type="molecule type" value="Genomic_DNA"/>
</dbReference>
<reference evidence="1" key="1">
    <citation type="journal article" date="2021" name="Environ. Microbiol.">
        <title>Gene family expansions and transcriptome signatures uncover fungal adaptations to wood decay.</title>
        <authorList>
            <person name="Hage H."/>
            <person name="Miyauchi S."/>
            <person name="Viragh M."/>
            <person name="Drula E."/>
            <person name="Min B."/>
            <person name="Chaduli D."/>
            <person name="Navarro D."/>
            <person name="Favel A."/>
            <person name="Norest M."/>
            <person name="Lesage-Meessen L."/>
            <person name="Balint B."/>
            <person name="Merenyi Z."/>
            <person name="de Eugenio L."/>
            <person name="Morin E."/>
            <person name="Martinez A.T."/>
            <person name="Baldrian P."/>
            <person name="Stursova M."/>
            <person name="Martinez M.J."/>
            <person name="Novotny C."/>
            <person name="Magnuson J.K."/>
            <person name="Spatafora J.W."/>
            <person name="Maurice S."/>
            <person name="Pangilinan J."/>
            <person name="Andreopoulos W."/>
            <person name="LaButti K."/>
            <person name="Hundley H."/>
            <person name="Na H."/>
            <person name="Kuo A."/>
            <person name="Barry K."/>
            <person name="Lipzen A."/>
            <person name="Henrissat B."/>
            <person name="Riley R."/>
            <person name="Ahrendt S."/>
            <person name="Nagy L.G."/>
            <person name="Grigoriev I.V."/>
            <person name="Martin F."/>
            <person name="Rosso M.N."/>
        </authorList>
    </citation>
    <scope>NUCLEOTIDE SEQUENCE</scope>
    <source>
        <strain evidence="1">CBS 384.51</strain>
    </source>
</reference>
<sequence>MLLVLSSLISWALWRVYVGCLLGISDVWLCTRTMSFVADSYPIVIFVLDGHILSVSNGTAMSTLSRCIIVASYYIYV</sequence>
<name>A0ACB8TMX3_9APHY</name>